<accession>A0AAN7HW90</accession>
<dbReference type="Proteomes" id="UP001304243">
    <property type="component" value="Unassembled WGS sequence"/>
</dbReference>
<evidence type="ECO:0000313" key="3">
    <source>
        <dbReference type="Proteomes" id="UP001304243"/>
    </source>
</evidence>
<feature type="transmembrane region" description="Helical" evidence="1">
    <location>
        <begin position="103"/>
        <end position="122"/>
    </location>
</feature>
<evidence type="ECO:0000313" key="2">
    <source>
        <dbReference type="EMBL" id="KAK4509557.1"/>
    </source>
</evidence>
<keyword evidence="1" id="KW-0472">Membrane</keyword>
<dbReference type="GeneID" id="89951596"/>
<dbReference type="AlphaFoldDB" id="A0AAN7HW90"/>
<sequence length="190" mass="21672">MSKYIPSSFNKCYCCLSLRAGVFLNSLCSLTIPYLIETVSAASDYLEDPKVNTPASYRYFHTTVPYLDSPVDMFSMIHASTYAIGLVGSYNKSPKLIKYHKNLLYFNVISTPFILIECLWTAPLKWPEINVPDGPDVPEFFERDMKTMCAIMIALLFGYFGVSYAQQIYAAYVATKYEKYLLLSEESKEK</sequence>
<reference evidence="2 3" key="1">
    <citation type="submission" date="2022-11" db="EMBL/GenBank/DDBJ databases">
        <title>Mucor velutinosus strain NIH1002 WGS.</title>
        <authorList>
            <person name="Subramanian P."/>
            <person name="Mullikin J.C."/>
            <person name="Segre J.A."/>
            <person name="Zelazny A.M."/>
        </authorList>
    </citation>
    <scope>NUCLEOTIDE SEQUENCE [LARGE SCALE GENOMIC DNA]</scope>
    <source>
        <strain evidence="2 3">NIH1002</strain>
    </source>
</reference>
<feature type="transmembrane region" description="Helical" evidence="1">
    <location>
        <begin position="150"/>
        <end position="174"/>
    </location>
</feature>
<organism evidence="2 3">
    <name type="scientific">Mucor velutinosus</name>
    <dbReference type="NCBI Taxonomy" id="708070"/>
    <lineage>
        <taxon>Eukaryota</taxon>
        <taxon>Fungi</taxon>
        <taxon>Fungi incertae sedis</taxon>
        <taxon>Mucoromycota</taxon>
        <taxon>Mucoromycotina</taxon>
        <taxon>Mucoromycetes</taxon>
        <taxon>Mucorales</taxon>
        <taxon>Mucorineae</taxon>
        <taxon>Mucoraceae</taxon>
        <taxon>Mucor</taxon>
    </lineage>
</organism>
<keyword evidence="1" id="KW-1133">Transmembrane helix</keyword>
<feature type="transmembrane region" description="Helical" evidence="1">
    <location>
        <begin position="12"/>
        <end position="36"/>
    </location>
</feature>
<dbReference type="EMBL" id="JASEJX010000039">
    <property type="protein sequence ID" value="KAK4509557.1"/>
    <property type="molecule type" value="Genomic_DNA"/>
</dbReference>
<dbReference type="RefSeq" id="XP_064676223.1">
    <property type="nucleotide sequence ID" value="XM_064827166.1"/>
</dbReference>
<feature type="transmembrane region" description="Helical" evidence="1">
    <location>
        <begin position="73"/>
        <end position="91"/>
    </location>
</feature>
<proteinExistence type="predicted"/>
<evidence type="ECO:0000256" key="1">
    <source>
        <dbReference type="SAM" id="Phobius"/>
    </source>
</evidence>
<comment type="caution">
    <text evidence="2">The sequence shown here is derived from an EMBL/GenBank/DDBJ whole genome shotgun (WGS) entry which is preliminary data.</text>
</comment>
<keyword evidence="1" id="KW-0812">Transmembrane</keyword>
<protein>
    <submittedName>
        <fullName evidence="2">Uncharacterized protein</fullName>
    </submittedName>
</protein>
<gene>
    <name evidence="2" type="ORF">ATC70_007910</name>
</gene>
<name>A0AAN7HW90_9FUNG</name>
<keyword evidence="3" id="KW-1185">Reference proteome</keyword>